<feature type="chain" id="PRO_5046714703" evidence="2">
    <location>
        <begin position="25"/>
        <end position="179"/>
    </location>
</feature>
<feature type="region of interest" description="Disordered" evidence="1">
    <location>
        <begin position="29"/>
        <end position="63"/>
    </location>
</feature>
<feature type="compositionally biased region" description="Low complexity" evidence="1">
    <location>
        <begin position="36"/>
        <end position="63"/>
    </location>
</feature>
<feature type="signal peptide" evidence="2">
    <location>
        <begin position="1"/>
        <end position="24"/>
    </location>
</feature>
<evidence type="ECO:0000256" key="1">
    <source>
        <dbReference type="SAM" id="MobiDB-lite"/>
    </source>
</evidence>
<dbReference type="PROSITE" id="PS51257">
    <property type="entry name" value="PROKAR_LIPOPROTEIN"/>
    <property type="match status" value="1"/>
</dbReference>
<proteinExistence type="predicted"/>
<accession>A0ABW2TJI2</accession>
<keyword evidence="4" id="KW-1185">Reference proteome</keyword>
<protein>
    <submittedName>
        <fullName evidence="3">Uncharacterized protein</fullName>
    </submittedName>
</protein>
<organism evidence="3 4">
    <name type="scientific">Actinokineospora soli</name>
    <dbReference type="NCBI Taxonomy" id="1048753"/>
    <lineage>
        <taxon>Bacteria</taxon>
        <taxon>Bacillati</taxon>
        <taxon>Actinomycetota</taxon>
        <taxon>Actinomycetes</taxon>
        <taxon>Pseudonocardiales</taxon>
        <taxon>Pseudonocardiaceae</taxon>
        <taxon>Actinokineospora</taxon>
    </lineage>
</organism>
<dbReference type="Proteomes" id="UP001596512">
    <property type="component" value="Unassembled WGS sequence"/>
</dbReference>
<gene>
    <name evidence="3" type="ORF">ACFQV2_10070</name>
</gene>
<dbReference type="EMBL" id="JBHTEY010000004">
    <property type="protein sequence ID" value="MFC7613854.1"/>
    <property type="molecule type" value="Genomic_DNA"/>
</dbReference>
<reference evidence="4" key="1">
    <citation type="journal article" date="2019" name="Int. J. Syst. Evol. Microbiol.">
        <title>The Global Catalogue of Microorganisms (GCM) 10K type strain sequencing project: providing services to taxonomists for standard genome sequencing and annotation.</title>
        <authorList>
            <consortium name="The Broad Institute Genomics Platform"/>
            <consortium name="The Broad Institute Genome Sequencing Center for Infectious Disease"/>
            <person name="Wu L."/>
            <person name="Ma J."/>
        </authorList>
    </citation>
    <scope>NUCLEOTIDE SEQUENCE [LARGE SCALE GENOMIC DNA]</scope>
    <source>
        <strain evidence="4">JCM 17695</strain>
    </source>
</reference>
<keyword evidence="2" id="KW-0732">Signal</keyword>
<name>A0ABW2TJI2_9PSEU</name>
<evidence type="ECO:0000256" key="2">
    <source>
        <dbReference type="SAM" id="SignalP"/>
    </source>
</evidence>
<evidence type="ECO:0000313" key="3">
    <source>
        <dbReference type="EMBL" id="MFC7613854.1"/>
    </source>
</evidence>
<comment type="caution">
    <text evidence="3">The sequence shown here is derived from an EMBL/GenBank/DDBJ whole genome shotgun (WGS) entry which is preliminary data.</text>
</comment>
<sequence>MKAFLIPAALAVLVAVGACGGRQAGGAPEIPVGDASTPPTSLTLPTVPTKPLPSATVPTGPVVTTGPSGVIAPPGYEELPPDRVNAKALPGDLYKEHRVWVSTDDRTIQLFAMAPDPCTTMEGTIQGSDKASVTVALAPMAQPQGGPEGQVCATVVTPHPVSVALPDALGDRQVVLTLG</sequence>
<evidence type="ECO:0000313" key="4">
    <source>
        <dbReference type="Proteomes" id="UP001596512"/>
    </source>
</evidence>